<dbReference type="InterPro" id="IPR051198">
    <property type="entry name" value="BchE-like"/>
</dbReference>
<dbReference type="GO" id="GO:0051536">
    <property type="term" value="F:iron-sulfur cluster binding"/>
    <property type="evidence" value="ECO:0007669"/>
    <property type="project" value="UniProtKB-KW"/>
</dbReference>
<keyword evidence="3" id="KW-0479">Metal-binding</keyword>
<dbReference type="GO" id="GO:0016740">
    <property type="term" value="F:transferase activity"/>
    <property type="evidence" value="ECO:0007669"/>
    <property type="project" value="UniProtKB-KW"/>
</dbReference>
<dbReference type="PROSITE" id="PS51332">
    <property type="entry name" value="B12_BINDING"/>
    <property type="match status" value="1"/>
</dbReference>
<keyword evidence="8" id="KW-0689">Ribosomal protein</keyword>
<dbReference type="OrthoDB" id="9801659at2"/>
<keyword evidence="9" id="KW-1185">Reference proteome</keyword>
<evidence type="ECO:0000256" key="3">
    <source>
        <dbReference type="ARBA" id="ARBA00022723"/>
    </source>
</evidence>
<comment type="cofactor">
    <cofactor evidence="1">
        <name>[4Fe-4S] cluster</name>
        <dbReference type="ChEBI" id="CHEBI:49883"/>
    </cofactor>
</comment>
<keyword evidence="8" id="KW-0808">Transferase</keyword>
<evidence type="ECO:0000259" key="6">
    <source>
        <dbReference type="PROSITE" id="PS51332"/>
    </source>
</evidence>
<dbReference type="PANTHER" id="PTHR43409">
    <property type="entry name" value="ANAEROBIC MAGNESIUM-PROTOPORPHYRIN IX MONOMETHYL ESTER CYCLASE-RELATED"/>
    <property type="match status" value="1"/>
</dbReference>
<dbReference type="PROSITE" id="PS51918">
    <property type="entry name" value="RADICAL_SAM"/>
    <property type="match status" value="1"/>
</dbReference>
<organism evidence="8 9">
    <name type="scientific">Thalassoglobus neptunius</name>
    <dbReference type="NCBI Taxonomy" id="1938619"/>
    <lineage>
        <taxon>Bacteria</taxon>
        <taxon>Pseudomonadati</taxon>
        <taxon>Planctomycetota</taxon>
        <taxon>Planctomycetia</taxon>
        <taxon>Planctomycetales</taxon>
        <taxon>Planctomycetaceae</taxon>
        <taxon>Thalassoglobus</taxon>
    </lineage>
</organism>
<feature type="domain" description="Radical SAM core" evidence="7">
    <location>
        <begin position="222"/>
        <end position="458"/>
    </location>
</feature>
<dbReference type="Proteomes" id="UP000317243">
    <property type="component" value="Unassembled WGS sequence"/>
</dbReference>
<dbReference type="RefSeq" id="WP_146512627.1">
    <property type="nucleotide sequence ID" value="NZ_SIHI01000095.1"/>
</dbReference>
<dbReference type="InterPro" id="IPR023404">
    <property type="entry name" value="rSAM_horseshoe"/>
</dbReference>
<evidence type="ECO:0000313" key="9">
    <source>
        <dbReference type="Proteomes" id="UP000317243"/>
    </source>
</evidence>
<keyword evidence="8" id="KW-0687">Ribonucleoprotein</keyword>
<dbReference type="EMBL" id="SIHI01000095">
    <property type="protein sequence ID" value="TWT30946.1"/>
    <property type="molecule type" value="Genomic_DNA"/>
</dbReference>
<evidence type="ECO:0000256" key="4">
    <source>
        <dbReference type="ARBA" id="ARBA00023004"/>
    </source>
</evidence>
<keyword evidence="2" id="KW-0949">S-adenosyl-L-methionine</keyword>
<evidence type="ECO:0000256" key="5">
    <source>
        <dbReference type="ARBA" id="ARBA00023014"/>
    </source>
</evidence>
<dbReference type="AlphaFoldDB" id="A0A5C5UX34"/>
<dbReference type="SUPFAM" id="SSF102114">
    <property type="entry name" value="Radical SAM enzymes"/>
    <property type="match status" value="1"/>
</dbReference>
<feature type="domain" description="B12-binding" evidence="6">
    <location>
        <begin position="6"/>
        <end position="187"/>
    </location>
</feature>
<protein>
    <submittedName>
        <fullName evidence="8">Ribosomal protein S12 methylthiotransferase RimO</fullName>
    </submittedName>
</protein>
<reference evidence="8 9" key="1">
    <citation type="submission" date="2019-02" db="EMBL/GenBank/DDBJ databases">
        <title>Deep-cultivation of Planctomycetes and their phenomic and genomic characterization uncovers novel biology.</title>
        <authorList>
            <person name="Wiegand S."/>
            <person name="Jogler M."/>
            <person name="Boedeker C."/>
            <person name="Pinto D."/>
            <person name="Vollmers J."/>
            <person name="Rivas-Marin E."/>
            <person name="Kohn T."/>
            <person name="Peeters S.H."/>
            <person name="Heuer A."/>
            <person name="Rast P."/>
            <person name="Oberbeckmann S."/>
            <person name="Bunk B."/>
            <person name="Jeske O."/>
            <person name="Meyerdierks A."/>
            <person name="Storesund J.E."/>
            <person name="Kallscheuer N."/>
            <person name="Luecker S."/>
            <person name="Lage O.M."/>
            <person name="Pohl T."/>
            <person name="Merkel B.J."/>
            <person name="Hornburger P."/>
            <person name="Mueller R.-W."/>
            <person name="Bruemmer F."/>
            <person name="Labrenz M."/>
            <person name="Spormann A.M."/>
            <person name="Op Den Camp H."/>
            <person name="Overmann J."/>
            <person name="Amann R."/>
            <person name="Jetten M.S.M."/>
            <person name="Mascher T."/>
            <person name="Medema M.H."/>
            <person name="Devos D.P."/>
            <person name="Kaster A.-K."/>
            <person name="Ovreas L."/>
            <person name="Rohde M."/>
            <person name="Galperin M.Y."/>
            <person name="Jogler C."/>
        </authorList>
    </citation>
    <scope>NUCLEOTIDE SEQUENCE [LARGE SCALE GENOMIC DNA]</scope>
    <source>
        <strain evidence="8 9">KOR42</strain>
    </source>
</reference>
<dbReference type="Gene3D" id="3.80.30.20">
    <property type="entry name" value="tm_1862 like domain"/>
    <property type="match status" value="1"/>
</dbReference>
<dbReference type="SFLD" id="SFLDS00029">
    <property type="entry name" value="Radical_SAM"/>
    <property type="match status" value="1"/>
</dbReference>
<dbReference type="SUPFAM" id="SSF52242">
    <property type="entry name" value="Cobalamin (vitamin B12)-binding domain"/>
    <property type="match status" value="1"/>
</dbReference>
<evidence type="ECO:0000256" key="1">
    <source>
        <dbReference type="ARBA" id="ARBA00001966"/>
    </source>
</evidence>
<sequence length="499" mass="56096">MHTPQRALVVDLCQSSRIPNIAVGYLVAGLREHGFDVGVFSPFSVGARGFSRETIDTPFSHIKRRIHFSSHPAMVRVHDTLHSMWRFYDRGRPNPQVLESFHETLRENDPDVVMISAYLHHYPTVQRMAEAARQSNVPVILGGPAFNAPNTIDAWRDLPGLAAIVGREIEFSIADIARSAINRNGLERIPGVHLPDVRSGPPASPISDLSKLPIPDYQDFPWEKYEHRILPVMTGRGCQWGKCVFCSDVKSVNGTGPFRSRGLDGVLNELRTLGERHGANSTFFVDIKLNSDLVVWRGLIKEYQNCLPGGEWVGVVHVDRRPDNGLTKADLSAARKAGMVRVSCGLESGSQRLNDRMAKGTTVQHLGEFFENAHSEGISTRATMMLGFPGEQPEDIHSTLDFLDTYGTHIDRINLSRFSLSPGTELERQLELKPERYVGLTPLSWDHRNAQVRYRYEPSMTREYRKAKSRLLKAVHEINSQTLPSEAGWRAPHFLIQML</sequence>
<dbReference type="GO" id="GO:0046872">
    <property type="term" value="F:metal ion binding"/>
    <property type="evidence" value="ECO:0007669"/>
    <property type="project" value="UniProtKB-KW"/>
</dbReference>
<dbReference type="Pfam" id="PF04055">
    <property type="entry name" value="Radical_SAM"/>
    <property type="match status" value="1"/>
</dbReference>
<dbReference type="GO" id="GO:0031419">
    <property type="term" value="F:cobalamin binding"/>
    <property type="evidence" value="ECO:0007669"/>
    <property type="project" value="InterPro"/>
</dbReference>
<dbReference type="InterPro" id="IPR036724">
    <property type="entry name" value="Cobalamin-bd_sf"/>
</dbReference>
<dbReference type="PANTHER" id="PTHR43409:SF7">
    <property type="entry name" value="BLL1977 PROTEIN"/>
    <property type="match status" value="1"/>
</dbReference>
<dbReference type="Gene3D" id="3.40.50.280">
    <property type="entry name" value="Cobalamin-binding domain"/>
    <property type="match status" value="1"/>
</dbReference>
<name>A0A5C5UX34_9PLAN</name>
<evidence type="ECO:0000259" key="7">
    <source>
        <dbReference type="PROSITE" id="PS51918"/>
    </source>
</evidence>
<accession>A0A5C5UX34</accession>
<dbReference type="InterPro" id="IPR006158">
    <property type="entry name" value="Cobalamin-bd"/>
</dbReference>
<dbReference type="SFLD" id="SFLDG01082">
    <property type="entry name" value="B12-binding_domain_containing"/>
    <property type="match status" value="1"/>
</dbReference>
<dbReference type="GO" id="GO:0005840">
    <property type="term" value="C:ribosome"/>
    <property type="evidence" value="ECO:0007669"/>
    <property type="project" value="UniProtKB-KW"/>
</dbReference>
<keyword evidence="5" id="KW-0411">Iron-sulfur</keyword>
<keyword evidence="4" id="KW-0408">Iron</keyword>
<dbReference type="InterPro" id="IPR007197">
    <property type="entry name" value="rSAM"/>
</dbReference>
<dbReference type="SMART" id="SM00729">
    <property type="entry name" value="Elp3"/>
    <property type="match status" value="1"/>
</dbReference>
<dbReference type="Pfam" id="PF02310">
    <property type="entry name" value="B12-binding"/>
    <property type="match status" value="1"/>
</dbReference>
<evidence type="ECO:0000256" key="2">
    <source>
        <dbReference type="ARBA" id="ARBA00022691"/>
    </source>
</evidence>
<gene>
    <name evidence="8" type="primary">rimO_2</name>
    <name evidence="8" type="ORF">KOR42_54060</name>
</gene>
<dbReference type="InterPro" id="IPR006638">
    <property type="entry name" value="Elp3/MiaA/NifB-like_rSAM"/>
</dbReference>
<comment type="caution">
    <text evidence="8">The sequence shown here is derived from an EMBL/GenBank/DDBJ whole genome shotgun (WGS) entry which is preliminary data.</text>
</comment>
<proteinExistence type="predicted"/>
<dbReference type="InterPro" id="IPR058240">
    <property type="entry name" value="rSAM_sf"/>
</dbReference>
<evidence type="ECO:0000313" key="8">
    <source>
        <dbReference type="EMBL" id="TWT30946.1"/>
    </source>
</evidence>